<dbReference type="InterPro" id="IPR036291">
    <property type="entry name" value="NAD(P)-bd_dom_sf"/>
</dbReference>
<dbReference type="EMBL" id="UINC01215695">
    <property type="protein sequence ID" value="SVE41510.1"/>
    <property type="molecule type" value="Genomic_DNA"/>
</dbReference>
<dbReference type="SUPFAM" id="SSF51735">
    <property type="entry name" value="NAD(P)-binding Rossmann-fold domains"/>
    <property type="match status" value="1"/>
</dbReference>
<evidence type="ECO:0000259" key="1">
    <source>
        <dbReference type="Pfam" id="PF02629"/>
    </source>
</evidence>
<dbReference type="GO" id="GO:0004775">
    <property type="term" value="F:succinate-CoA ligase (ADP-forming) activity"/>
    <property type="evidence" value="ECO:0007669"/>
    <property type="project" value="TreeGrafter"/>
</dbReference>
<dbReference type="InterPro" id="IPR003781">
    <property type="entry name" value="CoA-bd"/>
</dbReference>
<proteinExistence type="predicted"/>
<dbReference type="AlphaFoldDB" id="A0A383DB22"/>
<gene>
    <name evidence="2" type="ORF">METZ01_LOCUS494364</name>
</gene>
<name>A0A383DB22_9ZZZZ</name>
<dbReference type="PANTHER" id="PTHR11117">
    <property type="entry name" value="SUCCINYL-COA LIGASE SUBUNIT ALPHA"/>
    <property type="match status" value="1"/>
</dbReference>
<dbReference type="PANTHER" id="PTHR11117:SF2">
    <property type="entry name" value="SUCCINATE--COA LIGASE [ADP_GDP-FORMING] SUBUNIT ALPHA, MITOCHONDRIAL"/>
    <property type="match status" value="1"/>
</dbReference>
<dbReference type="GO" id="GO:0004776">
    <property type="term" value="F:succinate-CoA ligase (GDP-forming) activity"/>
    <property type="evidence" value="ECO:0007669"/>
    <property type="project" value="TreeGrafter"/>
</dbReference>
<sequence>MIKYGTNIVGGVTPGKGGQTHLNLPVFNTVKEAVKNTG</sequence>
<evidence type="ECO:0000313" key="2">
    <source>
        <dbReference type="EMBL" id="SVE41510.1"/>
    </source>
</evidence>
<dbReference type="GO" id="GO:0009361">
    <property type="term" value="C:succinate-CoA ligase complex (ADP-forming)"/>
    <property type="evidence" value="ECO:0007669"/>
    <property type="project" value="TreeGrafter"/>
</dbReference>
<dbReference type="GO" id="GO:0006099">
    <property type="term" value="P:tricarboxylic acid cycle"/>
    <property type="evidence" value="ECO:0007669"/>
    <property type="project" value="TreeGrafter"/>
</dbReference>
<dbReference type="Gene3D" id="3.40.50.720">
    <property type="entry name" value="NAD(P)-binding Rossmann-like Domain"/>
    <property type="match status" value="1"/>
</dbReference>
<feature type="domain" description="CoA-binding" evidence="1">
    <location>
        <begin position="1"/>
        <end position="37"/>
    </location>
</feature>
<protein>
    <recommendedName>
        <fullName evidence="1">CoA-binding domain-containing protein</fullName>
    </recommendedName>
</protein>
<dbReference type="Pfam" id="PF02629">
    <property type="entry name" value="CoA_binding"/>
    <property type="match status" value="1"/>
</dbReference>
<accession>A0A383DB22</accession>
<organism evidence="2">
    <name type="scientific">marine metagenome</name>
    <dbReference type="NCBI Taxonomy" id="408172"/>
    <lineage>
        <taxon>unclassified sequences</taxon>
        <taxon>metagenomes</taxon>
        <taxon>ecological metagenomes</taxon>
    </lineage>
</organism>
<reference evidence="2" key="1">
    <citation type="submission" date="2018-05" db="EMBL/GenBank/DDBJ databases">
        <authorList>
            <person name="Lanie J.A."/>
            <person name="Ng W.-L."/>
            <person name="Kazmierczak K.M."/>
            <person name="Andrzejewski T.M."/>
            <person name="Davidsen T.M."/>
            <person name="Wayne K.J."/>
            <person name="Tettelin H."/>
            <person name="Glass J.I."/>
            <person name="Rusch D."/>
            <person name="Podicherti R."/>
            <person name="Tsui H.-C.T."/>
            <person name="Winkler M.E."/>
        </authorList>
    </citation>
    <scope>NUCLEOTIDE SEQUENCE</scope>
</reference>
<feature type="non-terminal residue" evidence="2">
    <location>
        <position position="38"/>
    </location>
</feature>